<evidence type="ECO:0000259" key="1">
    <source>
        <dbReference type="Pfam" id="PF13349"/>
    </source>
</evidence>
<feature type="domain" description="DUF4097" evidence="1">
    <location>
        <begin position="56"/>
        <end position="328"/>
    </location>
</feature>
<gene>
    <name evidence="2" type="ORF">ACFOHL_07130</name>
</gene>
<accession>A0ABV7FPU2</accession>
<comment type="caution">
    <text evidence="2">The sequence shown here is derived from an EMBL/GenBank/DDBJ whole genome shotgun (WGS) entry which is preliminary data.</text>
</comment>
<keyword evidence="3" id="KW-1185">Reference proteome</keyword>
<dbReference type="RefSeq" id="WP_376919526.1">
    <property type="nucleotide sequence ID" value="NZ_JBHRSW010000010.1"/>
</dbReference>
<dbReference type="Pfam" id="PF13349">
    <property type="entry name" value="DUF4097"/>
    <property type="match status" value="1"/>
</dbReference>
<sequence length="331" mass="36249">MRYLHFLFSPFGNNKRKLVLGSLVLLSVNQAWAGKKIDEIKDASPDSIVKIEHLSGEATIEGWDKNQVKVSGELGENTKDFQFTRDGKTISIIVKVEKKNKKHWNYGHYEGDDLTIFVPKKSRVHYRTTNADVGVSGILGGTNIDVINGNIRASELEGRIYLETVNGEVSATKLSGDLVVDTVNGDIDIEHIAGKKIRVEAVNGDIQFDTSAADVNVETVNGDMQLIVNSAMDINMNTVNGSVDARLTLGDGAYVQASSVGGSIDLSFDENIQASFDIESHAGGRIRNRLNDIEPQKAKYGPRRWLEFSIGEPTATVEVSTVNGRVTIEKK</sequence>
<evidence type="ECO:0000313" key="2">
    <source>
        <dbReference type="EMBL" id="MFC3121389.1"/>
    </source>
</evidence>
<organism evidence="2 3">
    <name type="scientific">Agaribacter flavus</name>
    <dbReference type="NCBI Taxonomy" id="1902781"/>
    <lineage>
        <taxon>Bacteria</taxon>
        <taxon>Pseudomonadati</taxon>
        <taxon>Pseudomonadota</taxon>
        <taxon>Gammaproteobacteria</taxon>
        <taxon>Alteromonadales</taxon>
        <taxon>Alteromonadaceae</taxon>
        <taxon>Agaribacter</taxon>
    </lineage>
</organism>
<name>A0ABV7FPU2_9ALTE</name>
<protein>
    <submittedName>
        <fullName evidence="2">DUF4097 domain-containing protein</fullName>
    </submittedName>
</protein>
<dbReference type="InterPro" id="IPR025164">
    <property type="entry name" value="Toastrack_DUF4097"/>
</dbReference>
<reference evidence="3" key="1">
    <citation type="journal article" date="2019" name="Int. J. Syst. Evol. Microbiol.">
        <title>The Global Catalogue of Microorganisms (GCM) 10K type strain sequencing project: providing services to taxonomists for standard genome sequencing and annotation.</title>
        <authorList>
            <consortium name="The Broad Institute Genomics Platform"/>
            <consortium name="The Broad Institute Genome Sequencing Center for Infectious Disease"/>
            <person name="Wu L."/>
            <person name="Ma J."/>
        </authorList>
    </citation>
    <scope>NUCLEOTIDE SEQUENCE [LARGE SCALE GENOMIC DNA]</scope>
    <source>
        <strain evidence="3">KCTC 52473</strain>
    </source>
</reference>
<evidence type="ECO:0000313" key="3">
    <source>
        <dbReference type="Proteomes" id="UP001595478"/>
    </source>
</evidence>
<dbReference type="Proteomes" id="UP001595478">
    <property type="component" value="Unassembled WGS sequence"/>
</dbReference>
<dbReference type="EMBL" id="JBHRSW010000010">
    <property type="protein sequence ID" value="MFC3121389.1"/>
    <property type="molecule type" value="Genomic_DNA"/>
</dbReference>
<proteinExistence type="predicted"/>